<gene>
    <name evidence="2" type="ORF">TbgDal_XI12800</name>
</gene>
<proteinExistence type="predicted"/>
<dbReference type="EMBL" id="FN554974">
    <property type="protein sequence ID" value="CBH18161.1"/>
    <property type="molecule type" value="Genomic_DNA"/>
</dbReference>
<dbReference type="AlphaFoldDB" id="D0A910"/>
<reference evidence="3" key="1">
    <citation type="journal article" date="2010" name="PLoS Negl. Trop. Dis.">
        <title>The genome sequence of Trypanosoma brucei gambiense, causative agent of chronic human african trypanosomiasis.</title>
        <authorList>
            <person name="Jackson A.P."/>
            <person name="Sanders M."/>
            <person name="Berry A."/>
            <person name="McQuillan J."/>
            <person name="Aslett M.A."/>
            <person name="Quail M.A."/>
            <person name="Chukualim B."/>
            <person name="Capewell P."/>
            <person name="MacLeod A."/>
            <person name="Melville S.E."/>
            <person name="Gibson W."/>
            <person name="Barry J.D."/>
            <person name="Berriman M."/>
            <person name="Hertz-Fowler C."/>
        </authorList>
    </citation>
    <scope>NUCLEOTIDE SEQUENCE [LARGE SCALE GENOMIC DNA]</scope>
    <source>
        <strain evidence="3">MHOM/CI/86/DAL972</strain>
    </source>
</reference>
<evidence type="ECO:0000313" key="3">
    <source>
        <dbReference type="Proteomes" id="UP000002316"/>
    </source>
</evidence>
<keyword evidence="1" id="KW-0812">Transmembrane</keyword>
<feature type="transmembrane region" description="Helical" evidence="1">
    <location>
        <begin position="60"/>
        <end position="78"/>
    </location>
</feature>
<feature type="transmembrane region" description="Helical" evidence="1">
    <location>
        <begin position="28"/>
        <end position="48"/>
    </location>
</feature>
<evidence type="ECO:0000256" key="1">
    <source>
        <dbReference type="SAM" id="Phobius"/>
    </source>
</evidence>
<dbReference type="Proteomes" id="UP000002316">
    <property type="component" value="Chromosome 11"/>
</dbReference>
<dbReference type="RefSeq" id="XP_011780425.1">
    <property type="nucleotide sequence ID" value="XM_011782123.1"/>
</dbReference>
<accession>D0A910</accession>
<keyword evidence="1" id="KW-0472">Membrane</keyword>
<dbReference type="KEGG" id="tbg:TbgDal_XI12800"/>
<organism evidence="2 3">
    <name type="scientific">Trypanosoma brucei gambiense (strain MHOM/CI/86/DAL972)</name>
    <dbReference type="NCBI Taxonomy" id="679716"/>
    <lineage>
        <taxon>Eukaryota</taxon>
        <taxon>Discoba</taxon>
        <taxon>Euglenozoa</taxon>
        <taxon>Kinetoplastea</taxon>
        <taxon>Metakinetoplastina</taxon>
        <taxon>Trypanosomatida</taxon>
        <taxon>Trypanosomatidae</taxon>
        <taxon>Trypanosoma</taxon>
    </lineage>
</organism>
<name>D0A910_TRYB9</name>
<keyword evidence="1" id="KW-1133">Transmembrane helix</keyword>
<sequence length="120" mass="13620">MCVVVSGFGPPATFNGGYVRMIGEGFRFFATIWVMWVVALSAEIQLLFARAGVSKGGYRYGLSTFIILLAQVFLGTEWSRTLRIKFLTLYHCCLSKEKNNHHYDLYLFVSRFSEGSRLST</sequence>
<protein>
    <submittedName>
        <fullName evidence="2">Uncharacterized protein</fullName>
    </submittedName>
</protein>
<evidence type="ECO:0000313" key="2">
    <source>
        <dbReference type="EMBL" id="CBH18161.1"/>
    </source>
</evidence>
<dbReference type="GeneID" id="23866443"/>